<name>A0A0A3J542_9BACI</name>
<evidence type="ECO:0008006" key="3">
    <source>
        <dbReference type="Google" id="ProtNLM"/>
    </source>
</evidence>
<evidence type="ECO:0000313" key="1">
    <source>
        <dbReference type="EMBL" id="KGR82197.1"/>
    </source>
</evidence>
<evidence type="ECO:0000313" key="2">
    <source>
        <dbReference type="Proteomes" id="UP000030437"/>
    </source>
</evidence>
<keyword evidence="2" id="KW-1185">Reference proteome</keyword>
<dbReference type="AlphaFoldDB" id="A0A0A3J542"/>
<protein>
    <recommendedName>
        <fullName evidence="3">DUF2922 domain-containing protein</fullName>
    </recommendedName>
</protein>
<dbReference type="eggNOG" id="ENOG5033A2M">
    <property type="taxonomic scope" value="Bacteria"/>
</dbReference>
<proteinExistence type="predicted"/>
<dbReference type="STRING" id="1220589.CD32_23245"/>
<organism evidence="1 2">
    <name type="scientific">Lysinibacillus odysseyi 34hs-1 = NBRC 100172</name>
    <dbReference type="NCBI Taxonomy" id="1220589"/>
    <lineage>
        <taxon>Bacteria</taxon>
        <taxon>Bacillati</taxon>
        <taxon>Bacillota</taxon>
        <taxon>Bacilli</taxon>
        <taxon>Bacillales</taxon>
        <taxon>Bacillaceae</taxon>
        <taxon>Lysinibacillus</taxon>
    </lineage>
</organism>
<sequence length="72" mass="7636">MNQVLELVFELADGKSLTLSVPSPKAGLTAAEVNSAMQAIVAANAFSREGAVIAARKSARIVEREVTEFDMN</sequence>
<gene>
    <name evidence="1" type="ORF">CD32_23245</name>
</gene>
<dbReference type="InterPro" id="IPR021321">
    <property type="entry name" value="DUF2922"/>
</dbReference>
<dbReference type="EMBL" id="JPVP01000060">
    <property type="protein sequence ID" value="KGR82197.1"/>
    <property type="molecule type" value="Genomic_DNA"/>
</dbReference>
<reference evidence="1 2" key="1">
    <citation type="submission" date="2014-02" db="EMBL/GenBank/DDBJ databases">
        <title>Draft genome sequence of Lysinibacillus odysseyi NBRC 100172.</title>
        <authorList>
            <person name="Zhang F."/>
            <person name="Wang G."/>
            <person name="Zhang L."/>
        </authorList>
    </citation>
    <scope>NUCLEOTIDE SEQUENCE [LARGE SCALE GENOMIC DNA]</scope>
    <source>
        <strain evidence="1 2">NBRC 100172</strain>
    </source>
</reference>
<dbReference type="Pfam" id="PF11148">
    <property type="entry name" value="DUF2922"/>
    <property type="match status" value="1"/>
</dbReference>
<comment type="caution">
    <text evidence="1">The sequence shown here is derived from an EMBL/GenBank/DDBJ whole genome shotgun (WGS) entry which is preliminary data.</text>
</comment>
<dbReference type="Proteomes" id="UP000030437">
    <property type="component" value="Unassembled WGS sequence"/>
</dbReference>
<dbReference type="RefSeq" id="WP_036159460.1">
    <property type="nucleotide sequence ID" value="NZ_AVCX01000001.1"/>
</dbReference>
<dbReference type="OrthoDB" id="2454247at2"/>
<accession>A0A0A3J542</accession>